<name>A0A371IX08_9FIRM</name>
<dbReference type="PANTHER" id="PTHR22911">
    <property type="entry name" value="ACYL-MALONYL CONDENSING ENZYME-RELATED"/>
    <property type="match status" value="1"/>
</dbReference>
<feature type="transmembrane region" description="Helical" evidence="2">
    <location>
        <begin position="121"/>
        <end position="142"/>
    </location>
</feature>
<accession>A0A371IX08</accession>
<comment type="similarity">
    <text evidence="1">Belongs to the EamA transporter family.</text>
</comment>
<sequence length="319" mass="34306">MSSVEEFVQCTGTINKLGISSGVASGILWSIDTVLTGVLLKSTPFISTSQAIMIAPIISAFLHDTFSSLWMVIYSIMKGELLKTLKLLKTRSGKYVCVAALFGGPIGMAAYLLAINCIGPGITATISSIYPAMAAFFSYLFLKEKLSKSGWIGLSLSVISLIILGYNPSQTEPRNFLMGFVFAMICVLGWSLESVICAYGMKDDEVSPTQALQIRQLVSAIVYGIIIVPLVGGFGITKSVMSSNIVWIIPIVALIGTLSYICYYNAIDTIGPVKATGLNITYSIWAIIFEVIFLSGIITIKLVICTILIIIGSIMVSKN</sequence>
<comment type="caution">
    <text evidence="4">The sequence shown here is derived from an EMBL/GenBank/DDBJ whole genome shotgun (WGS) entry which is preliminary data.</text>
</comment>
<evidence type="ECO:0000259" key="3">
    <source>
        <dbReference type="Pfam" id="PF00892"/>
    </source>
</evidence>
<reference evidence="4 5" key="1">
    <citation type="journal article" date="2017" name="Genome Announc.">
        <title>Draft Genome Sequence of Romboutsia maritimum sp. nov. Strain CCRI-22766(T), Isolated from Coastal Estuarine Mud.</title>
        <authorList>
            <person name="Maheux A.F."/>
            <person name="Boudreau D.K."/>
            <person name="Berube E."/>
            <person name="Boissinot M."/>
            <person name="Raymond F."/>
            <person name="Brodeur S."/>
            <person name="Corbeil J."/>
            <person name="Brightwell G."/>
            <person name="Broda D."/>
            <person name="Omar R.F."/>
            <person name="Bergeron M.G."/>
        </authorList>
    </citation>
    <scope>NUCLEOTIDE SEQUENCE [LARGE SCALE GENOMIC DNA]</scope>
    <source>
        <strain evidence="4 5">CCRI-22766</strain>
    </source>
</reference>
<evidence type="ECO:0000256" key="1">
    <source>
        <dbReference type="ARBA" id="ARBA00007362"/>
    </source>
</evidence>
<feature type="transmembrane region" description="Helical" evidence="2">
    <location>
        <begin position="149"/>
        <end position="166"/>
    </location>
</feature>
<feature type="transmembrane region" description="Helical" evidence="2">
    <location>
        <begin position="95"/>
        <end position="115"/>
    </location>
</feature>
<dbReference type="EMBL" id="NOJZ02000001">
    <property type="protein sequence ID" value="RDY25008.1"/>
    <property type="molecule type" value="Genomic_DNA"/>
</dbReference>
<dbReference type="SUPFAM" id="SSF103481">
    <property type="entry name" value="Multidrug resistance efflux transporter EmrE"/>
    <property type="match status" value="2"/>
</dbReference>
<keyword evidence="2" id="KW-1133">Transmembrane helix</keyword>
<dbReference type="InterPro" id="IPR000620">
    <property type="entry name" value="EamA_dom"/>
</dbReference>
<evidence type="ECO:0000256" key="2">
    <source>
        <dbReference type="SAM" id="Phobius"/>
    </source>
</evidence>
<dbReference type="AlphaFoldDB" id="A0A371IX08"/>
<keyword evidence="5" id="KW-1185">Reference proteome</keyword>
<feature type="transmembrane region" description="Helical" evidence="2">
    <location>
        <begin position="178"/>
        <end position="199"/>
    </location>
</feature>
<organism evidence="4 5">
    <name type="scientific">Romboutsia maritimum</name>
    <dbReference type="NCBI Taxonomy" id="2020948"/>
    <lineage>
        <taxon>Bacteria</taxon>
        <taxon>Bacillati</taxon>
        <taxon>Bacillota</taxon>
        <taxon>Clostridia</taxon>
        <taxon>Peptostreptococcales</taxon>
        <taxon>Peptostreptococcaceae</taxon>
        <taxon>Romboutsia</taxon>
    </lineage>
</organism>
<dbReference type="RefSeq" id="WP_095405764.1">
    <property type="nucleotide sequence ID" value="NZ_NOJZ02000001.1"/>
</dbReference>
<proteinExistence type="inferred from homology"/>
<dbReference type="OrthoDB" id="5604143at2"/>
<feature type="transmembrane region" description="Helical" evidence="2">
    <location>
        <begin position="220"/>
        <end position="239"/>
    </location>
</feature>
<feature type="domain" description="EamA" evidence="3">
    <location>
        <begin position="17"/>
        <end position="164"/>
    </location>
</feature>
<evidence type="ECO:0000313" key="5">
    <source>
        <dbReference type="Proteomes" id="UP000243494"/>
    </source>
</evidence>
<feature type="transmembrane region" description="Helical" evidence="2">
    <location>
        <begin position="284"/>
        <end position="316"/>
    </location>
</feature>
<dbReference type="PANTHER" id="PTHR22911:SF137">
    <property type="entry name" value="SOLUTE CARRIER FAMILY 35 MEMBER G2-RELATED"/>
    <property type="match status" value="1"/>
</dbReference>
<keyword evidence="2" id="KW-0812">Transmembrane</keyword>
<dbReference type="Proteomes" id="UP000243494">
    <property type="component" value="Unassembled WGS sequence"/>
</dbReference>
<feature type="domain" description="EamA" evidence="3">
    <location>
        <begin position="178"/>
        <end position="317"/>
    </location>
</feature>
<dbReference type="Pfam" id="PF00892">
    <property type="entry name" value="EamA"/>
    <property type="match status" value="2"/>
</dbReference>
<feature type="transmembrane region" description="Helical" evidence="2">
    <location>
        <begin position="245"/>
        <end position="263"/>
    </location>
</feature>
<feature type="transmembrane region" description="Helical" evidence="2">
    <location>
        <begin position="51"/>
        <end position="74"/>
    </location>
</feature>
<dbReference type="InterPro" id="IPR037185">
    <property type="entry name" value="EmrE-like"/>
</dbReference>
<gene>
    <name evidence="4" type="ORF">CHF27_002060</name>
</gene>
<dbReference type="GO" id="GO:0016020">
    <property type="term" value="C:membrane"/>
    <property type="evidence" value="ECO:0007669"/>
    <property type="project" value="InterPro"/>
</dbReference>
<protein>
    <submittedName>
        <fullName evidence="4">DMT family transporter</fullName>
    </submittedName>
</protein>
<evidence type="ECO:0000313" key="4">
    <source>
        <dbReference type="EMBL" id="RDY25008.1"/>
    </source>
</evidence>
<keyword evidence="2" id="KW-0472">Membrane</keyword>